<gene>
    <name evidence="5 9" type="primary">EEF1AKMT2</name>
    <name evidence="5" type="synonym">METTL10</name>
</gene>
<dbReference type="HAMAP" id="MF_03188">
    <property type="entry name" value="Methyltr_EFM4"/>
    <property type="match status" value="1"/>
</dbReference>
<evidence type="ECO:0000256" key="5">
    <source>
        <dbReference type="HAMAP-Rule" id="MF_03188"/>
    </source>
</evidence>
<dbReference type="GO" id="GO:0016279">
    <property type="term" value="F:protein-lysine N-methyltransferase activity"/>
    <property type="evidence" value="ECO:0007669"/>
    <property type="project" value="UniProtKB-UniRule"/>
</dbReference>
<dbReference type="Proteomes" id="UP000515156">
    <property type="component" value="Chromosome 5"/>
</dbReference>
<dbReference type="EC" id="2.1.1.-" evidence="5"/>
<dbReference type="InterPro" id="IPR026635">
    <property type="entry name" value="Efm4/METTL10"/>
</dbReference>
<comment type="function">
    <text evidence="5">Protein-lysine methyltransferase that selectively catalyzes the trimethylation of EEF1A at 'Lys-318'.</text>
</comment>
<keyword evidence="8" id="KW-1185">Reference proteome</keyword>
<dbReference type="Gene3D" id="3.40.50.150">
    <property type="entry name" value="Vaccinia Virus protein VP39"/>
    <property type="match status" value="2"/>
</dbReference>
<dbReference type="InterPro" id="IPR029063">
    <property type="entry name" value="SAM-dependent_MTases_sf"/>
</dbReference>
<evidence type="ECO:0000313" key="9">
    <source>
        <dbReference type="RefSeq" id="XP_030060599.1"/>
    </source>
</evidence>
<evidence type="ECO:0000256" key="2">
    <source>
        <dbReference type="ARBA" id="ARBA00022603"/>
    </source>
</evidence>
<proteinExistence type="inferred from homology"/>
<evidence type="ECO:0000256" key="1">
    <source>
        <dbReference type="ARBA" id="ARBA00022490"/>
    </source>
</evidence>
<sequence>MNGEAGSPAGSESEQLFPPSRLGTKEYWDDAYKRELQTFQECGDYGEVWFGEESISRLIRWLKKQKIPLDTAILDIGTGNGMFLTELVEDFLNLSSDLSEFDIGFDKGTFDAVSLDPENAVEKREQFVMSLKHVLKPEGFFIITSCNWTKEELLHHFREGFEFVEELPSPKFSFGGRTGSSVTVLVFKNNSQMLAKNNKPISKLESPMGKD</sequence>
<keyword evidence="1 5" id="KW-0963">Cytoplasm</keyword>
<evidence type="ECO:0000256" key="3">
    <source>
        <dbReference type="ARBA" id="ARBA00022679"/>
    </source>
</evidence>
<dbReference type="PANTHER" id="PTHR12843">
    <property type="entry name" value="PROTEIN-LYSINE N-METHYLTRANSFERASE METTL10"/>
    <property type="match status" value="1"/>
</dbReference>
<organism evidence="8 9">
    <name type="scientific">Microcaecilia unicolor</name>
    <dbReference type="NCBI Taxonomy" id="1415580"/>
    <lineage>
        <taxon>Eukaryota</taxon>
        <taxon>Metazoa</taxon>
        <taxon>Chordata</taxon>
        <taxon>Craniata</taxon>
        <taxon>Vertebrata</taxon>
        <taxon>Euteleostomi</taxon>
        <taxon>Amphibia</taxon>
        <taxon>Gymnophiona</taxon>
        <taxon>Siphonopidae</taxon>
        <taxon>Microcaecilia</taxon>
    </lineage>
</organism>
<evidence type="ECO:0000313" key="8">
    <source>
        <dbReference type="Proteomes" id="UP000515156"/>
    </source>
</evidence>
<accession>A0A6P7YCP3</accession>
<keyword evidence="5" id="KW-0539">Nucleus</keyword>
<evidence type="ECO:0000259" key="7">
    <source>
        <dbReference type="Pfam" id="PF13847"/>
    </source>
</evidence>
<name>A0A6P7YCP3_9AMPH</name>
<keyword evidence="4 5" id="KW-0949">S-adenosyl-L-methionine</keyword>
<dbReference type="GO" id="GO:0032259">
    <property type="term" value="P:methylation"/>
    <property type="evidence" value="ECO:0007669"/>
    <property type="project" value="UniProtKB-KW"/>
</dbReference>
<dbReference type="AlphaFoldDB" id="A0A6P7YCP3"/>
<dbReference type="Pfam" id="PF13847">
    <property type="entry name" value="Methyltransf_31"/>
    <property type="match status" value="1"/>
</dbReference>
<keyword evidence="3 5" id="KW-0808">Transferase</keyword>
<dbReference type="GeneID" id="115471069"/>
<keyword evidence="2 5" id="KW-0489">Methyltransferase</keyword>
<dbReference type="RefSeq" id="XP_030060599.1">
    <property type="nucleotide sequence ID" value="XM_030204739.1"/>
</dbReference>
<feature type="domain" description="Methyltransferase" evidence="7">
    <location>
        <begin position="89"/>
        <end position="168"/>
    </location>
</feature>
<dbReference type="GO" id="GO:0005737">
    <property type="term" value="C:cytoplasm"/>
    <property type="evidence" value="ECO:0007669"/>
    <property type="project" value="UniProtKB-SubCell"/>
</dbReference>
<reference evidence="9" key="1">
    <citation type="submission" date="2025-08" db="UniProtKB">
        <authorList>
            <consortium name="RefSeq"/>
        </authorList>
    </citation>
    <scope>IDENTIFICATION</scope>
</reference>
<protein>
    <recommendedName>
        <fullName evidence="5">EEF1A lysine methyltransferase 2</fullName>
        <ecNumber evidence="5">2.1.1.-</ecNumber>
    </recommendedName>
    <alternativeName>
        <fullName evidence="5">Methyltransferase-like protein 10</fullName>
    </alternativeName>
    <alternativeName>
        <fullName evidence="5">Protein-lysine N-methyltransferase METTL10</fullName>
    </alternativeName>
</protein>
<dbReference type="PANTHER" id="PTHR12843:SF5">
    <property type="entry name" value="EEF1A LYSINE METHYLTRANSFERASE 2"/>
    <property type="match status" value="1"/>
</dbReference>
<evidence type="ECO:0000256" key="4">
    <source>
        <dbReference type="ARBA" id="ARBA00022691"/>
    </source>
</evidence>
<comment type="similarity">
    <text evidence="5">Belongs to the class I-like SAM-binding methyltransferase superfamily. EFM4 family.</text>
</comment>
<dbReference type="CTD" id="399818"/>
<dbReference type="SUPFAM" id="SSF53335">
    <property type="entry name" value="S-adenosyl-L-methionine-dependent methyltransferases"/>
    <property type="match status" value="1"/>
</dbReference>
<evidence type="ECO:0000256" key="6">
    <source>
        <dbReference type="SAM" id="MobiDB-lite"/>
    </source>
</evidence>
<dbReference type="GO" id="GO:0005634">
    <property type="term" value="C:nucleus"/>
    <property type="evidence" value="ECO:0007669"/>
    <property type="project" value="UniProtKB-SubCell"/>
</dbReference>
<dbReference type="InterPro" id="IPR025714">
    <property type="entry name" value="Methyltranfer_dom"/>
</dbReference>
<feature type="region of interest" description="Disordered" evidence="6">
    <location>
        <begin position="1"/>
        <end position="22"/>
    </location>
</feature>
<comment type="subcellular location">
    <subcellularLocation>
        <location evidence="5">Cytoplasm</location>
    </subcellularLocation>
    <subcellularLocation>
        <location evidence="5">Nucleus</location>
    </subcellularLocation>
</comment>